<comment type="similarity">
    <text evidence="1 2">Belongs to the UPF0102 family.</text>
</comment>
<evidence type="ECO:0000256" key="1">
    <source>
        <dbReference type="ARBA" id="ARBA00006738"/>
    </source>
</evidence>
<gene>
    <name evidence="3" type="ORF">H5P30_06775</name>
</gene>
<dbReference type="Pfam" id="PF02021">
    <property type="entry name" value="UPF0102"/>
    <property type="match status" value="1"/>
</dbReference>
<dbReference type="InterPro" id="IPR011856">
    <property type="entry name" value="tRNA_endonuc-like_dom_sf"/>
</dbReference>
<evidence type="ECO:0000313" key="3">
    <source>
        <dbReference type="EMBL" id="MBC2601479.1"/>
    </source>
</evidence>
<dbReference type="PANTHER" id="PTHR34039:SF1">
    <property type="entry name" value="UPF0102 PROTEIN YRAN"/>
    <property type="match status" value="1"/>
</dbReference>
<keyword evidence="4" id="KW-1185">Reference proteome</keyword>
<accession>A0A7X1AXB9</accession>
<protein>
    <recommendedName>
        <fullName evidence="2">UPF0102 protein H5P30_06775</fullName>
    </recommendedName>
</protein>
<dbReference type="Gene3D" id="3.40.1350.10">
    <property type="match status" value="1"/>
</dbReference>
<evidence type="ECO:0000313" key="4">
    <source>
        <dbReference type="Proteomes" id="UP000525652"/>
    </source>
</evidence>
<dbReference type="NCBIfam" id="NF009150">
    <property type="entry name" value="PRK12497.1-3"/>
    <property type="match status" value="1"/>
</dbReference>
<proteinExistence type="inferred from homology"/>
<dbReference type="AlphaFoldDB" id="A0A7X1AXB9"/>
<dbReference type="GO" id="GO:0003676">
    <property type="term" value="F:nucleic acid binding"/>
    <property type="evidence" value="ECO:0007669"/>
    <property type="project" value="InterPro"/>
</dbReference>
<dbReference type="InterPro" id="IPR003509">
    <property type="entry name" value="UPF0102_YraN-like"/>
</dbReference>
<dbReference type="Proteomes" id="UP000525652">
    <property type="component" value="Unassembled WGS sequence"/>
</dbReference>
<dbReference type="RefSeq" id="WP_185692191.1">
    <property type="nucleotide sequence ID" value="NZ_JACHVA010000053.1"/>
</dbReference>
<dbReference type="PANTHER" id="PTHR34039">
    <property type="entry name" value="UPF0102 PROTEIN YRAN"/>
    <property type="match status" value="1"/>
</dbReference>
<dbReference type="HAMAP" id="MF_00048">
    <property type="entry name" value="UPF0102"/>
    <property type="match status" value="1"/>
</dbReference>
<dbReference type="CDD" id="cd20736">
    <property type="entry name" value="PoNe_Nuclease"/>
    <property type="match status" value="1"/>
</dbReference>
<dbReference type="SUPFAM" id="SSF52980">
    <property type="entry name" value="Restriction endonuclease-like"/>
    <property type="match status" value="1"/>
</dbReference>
<name>A0A7X1AXB9_9BACT</name>
<sequence length="157" mass="18483">MNFSPITHWAERVFHRLRPGNKPRPHPLTSQQKAGAMAESYAADWLRRHKGYRILNYNWRHGHGEIDLIAKDKEVLVFVEVRARQKSALVPGYHSVTKQKRKTLRSCALAYLKQCHPSPKHFRFDITEIELNNGTVADLRHFEHIPIFRKYDRPNHS</sequence>
<dbReference type="InterPro" id="IPR011335">
    <property type="entry name" value="Restrct_endonuc-II-like"/>
</dbReference>
<comment type="caution">
    <text evidence="3">The sequence shown here is derived from an EMBL/GenBank/DDBJ whole genome shotgun (WGS) entry which is preliminary data.</text>
</comment>
<evidence type="ECO:0000256" key="2">
    <source>
        <dbReference type="HAMAP-Rule" id="MF_00048"/>
    </source>
</evidence>
<reference evidence="3 4" key="1">
    <citation type="submission" date="2020-07" db="EMBL/GenBank/DDBJ databases">
        <authorList>
            <person name="Feng X."/>
        </authorList>
    </citation>
    <scope>NUCLEOTIDE SEQUENCE [LARGE SCALE GENOMIC DNA]</scope>
    <source>
        <strain evidence="3 4">JCM14086</strain>
    </source>
</reference>
<dbReference type="EMBL" id="JACHVA010000053">
    <property type="protein sequence ID" value="MBC2601479.1"/>
    <property type="molecule type" value="Genomic_DNA"/>
</dbReference>
<organism evidence="3 4">
    <name type="scientific">Puniceicoccus vermicola</name>
    <dbReference type="NCBI Taxonomy" id="388746"/>
    <lineage>
        <taxon>Bacteria</taxon>
        <taxon>Pseudomonadati</taxon>
        <taxon>Verrucomicrobiota</taxon>
        <taxon>Opitutia</taxon>
        <taxon>Puniceicoccales</taxon>
        <taxon>Puniceicoccaceae</taxon>
        <taxon>Puniceicoccus</taxon>
    </lineage>
</organism>